<evidence type="ECO:0000256" key="2">
    <source>
        <dbReference type="ARBA" id="ARBA00022857"/>
    </source>
</evidence>
<proteinExistence type="inferred from homology"/>
<evidence type="ECO:0000259" key="4">
    <source>
        <dbReference type="Pfam" id="PF00248"/>
    </source>
</evidence>
<dbReference type="PANTHER" id="PTHR43827:SF3">
    <property type="entry name" value="NADP-DEPENDENT OXIDOREDUCTASE DOMAIN-CONTAINING PROTEIN"/>
    <property type="match status" value="1"/>
</dbReference>
<evidence type="ECO:0000313" key="5">
    <source>
        <dbReference type="EMBL" id="MDP5273730.1"/>
    </source>
</evidence>
<dbReference type="InterPro" id="IPR036812">
    <property type="entry name" value="NAD(P)_OxRdtase_dom_sf"/>
</dbReference>
<dbReference type="InterPro" id="IPR018170">
    <property type="entry name" value="Aldo/ket_reductase_CS"/>
</dbReference>
<dbReference type="PRINTS" id="PR00069">
    <property type="entry name" value="ALDKETRDTASE"/>
</dbReference>
<evidence type="ECO:0000256" key="1">
    <source>
        <dbReference type="ARBA" id="ARBA00007905"/>
    </source>
</evidence>
<dbReference type="Proteomes" id="UP001231941">
    <property type="component" value="Unassembled WGS sequence"/>
</dbReference>
<evidence type="ECO:0000256" key="3">
    <source>
        <dbReference type="ARBA" id="ARBA00023002"/>
    </source>
</evidence>
<sequence length="274" mass="31280">MNIQSNVTLNNGVEMPWLGLGVFKAAEGKEVQNAVHAAVECGYRSIDTAAVYRNEEGVGSAVKNCGMDRDELFITTKVWNTEQGYDTTLNAFNESMKKLKMDYLDLYLIHWVVKDKYLETWKALEKLYQEGYVKAIGVSNFLPHHLDGIFRESEIVPAVNQVQFHPYHQQPDLLSYCKSKQIQMEAWSPFAQGKSLHDPVLQSIADKHGKNVAQVILRWDLQSGVVTIPKSIKPERIRSNADIFDFQLDEEDLEQIAKLNRNERLGPDPDHVEF</sequence>
<keyword evidence="3" id="KW-0560">Oxidoreductase</keyword>
<dbReference type="PROSITE" id="PS00063">
    <property type="entry name" value="ALDOKETO_REDUCTASE_3"/>
    <property type="match status" value="1"/>
</dbReference>
<protein>
    <submittedName>
        <fullName evidence="5">Aldo/keto reductase</fullName>
    </submittedName>
</protein>
<gene>
    <name evidence="5" type="ORF">Q5Y73_06420</name>
</gene>
<dbReference type="Pfam" id="PF00248">
    <property type="entry name" value="Aldo_ket_red"/>
    <property type="match status" value="1"/>
</dbReference>
<dbReference type="PIRSF" id="PIRSF000097">
    <property type="entry name" value="AKR"/>
    <property type="match status" value="1"/>
</dbReference>
<comment type="similarity">
    <text evidence="1">Belongs to the aldo/keto reductase family.</text>
</comment>
<accession>A0ABT9IWI8</accession>
<keyword evidence="6" id="KW-1185">Reference proteome</keyword>
<keyword evidence="2" id="KW-0521">NADP</keyword>
<dbReference type="EMBL" id="JAVAMP010000002">
    <property type="protein sequence ID" value="MDP5273730.1"/>
    <property type="molecule type" value="Genomic_DNA"/>
</dbReference>
<comment type="caution">
    <text evidence="5">The sequence shown here is derived from an EMBL/GenBank/DDBJ whole genome shotgun (WGS) entry which is preliminary data.</text>
</comment>
<dbReference type="RefSeq" id="WP_305991035.1">
    <property type="nucleotide sequence ID" value="NZ_JAVAMP010000002.1"/>
</dbReference>
<evidence type="ECO:0000313" key="6">
    <source>
        <dbReference type="Proteomes" id="UP001231941"/>
    </source>
</evidence>
<dbReference type="PANTHER" id="PTHR43827">
    <property type="entry name" value="2,5-DIKETO-D-GLUCONIC ACID REDUCTASE"/>
    <property type="match status" value="1"/>
</dbReference>
<reference evidence="5 6" key="1">
    <citation type="submission" date="2023-08" db="EMBL/GenBank/DDBJ databases">
        <authorList>
            <person name="Park J.-S."/>
        </authorList>
    </citation>
    <scope>NUCLEOTIDE SEQUENCE [LARGE SCALE GENOMIC DNA]</scope>
    <source>
        <strain evidence="5 6">2205SS18-9</strain>
    </source>
</reference>
<dbReference type="Gene3D" id="3.20.20.100">
    <property type="entry name" value="NADP-dependent oxidoreductase domain"/>
    <property type="match status" value="1"/>
</dbReference>
<organism evidence="5 6">
    <name type="scientific">Chengkuizengella axinellae</name>
    <dbReference type="NCBI Taxonomy" id="3064388"/>
    <lineage>
        <taxon>Bacteria</taxon>
        <taxon>Bacillati</taxon>
        <taxon>Bacillota</taxon>
        <taxon>Bacilli</taxon>
        <taxon>Bacillales</taxon>
        <taxon>Paenibacillaceae</taxon>
        <taxon>Chengkuizengella</taxon>
    </lineage>
</organism>
<feature type="domain" description="NADP-dependent oxidoreductase" evidence="4">
    <location>
        <begin position="27"/>
        <end position="260"/>
    </location>
</feature>
<dbReference type="SUPFAM" id="SSF51430">
    <property type="entry name" value="NAD(P)-linked oxidoreductase"/>
    <property type="match status" value="1"/>
</dbReference>
<dbReference type="InterPro" id="IPR020471">
    <property type="entry name" value="AKR"/>
</dbReference>
<dbReference type="PROSITE" id="PS00062">
    <property type="entry name" value="ALDOKETO_REDUCTASE_2"/>
    <property type="match status" value="1"/>
</dbReference>
<name>A0ABT9IWI8_9BACL</name>
<dbReference type="PROSITE" id="PS00798">
    <property type="entry name" value="ALDOKETO_REDUCTASE_1"/>
    <property type="match status" value="1"/>
</dbReference>
<dbReference type="InterPro" id="IPR023210">
    <property type="entry name" value="NADP_OxRdtase_dom"/>
</dbReference>